<feature type="region of interest" description="Disordered" evidence="1">
    <location>
        <begin position="127"/>
        <end position="158"/>
    </location>
</feature>
<proteinExistence type="predicted"/>
<name>A0A8W7NZX2_ANOCL</name>
<dbReference type="AlphaFoldDB" id="A0A8W7NZX2"/>
<evidence type="ECO:0000313" key="2">
    <source>
        <dbReference type="EnsemblMetazoa" id="ACOM023387-PA.1"/>
    </source>
</evidence>
<organism evidence="2">
    <name type="scientific">Anopheles coluzzii</name>
    <name type="common">African malaria mosquito</name>
    <dbReference type="NCBI Taxonomy" id="1518534"/>
    <lineage>
        <taxon>Eukaryota</taxon>
        <taxon>Metazoa</taxon>
        <taxon>Ecdysozoa</taxon>
        <taxon>Arthropoda</taxon>
        <taxon>Hexapoda</taxon>
        <taxon>Insecta</taxon>
        <taxon>Pterygota</taxon>
        <taxon>Neoptera</taxon>
        <taxon>Endopterygota</taxon>
        <taxon>Diptera</taxon>
        <taxon>Nematocera</taxon>
        <taxon>Culicoidea</taxon>
        <taxon>Culicidae</taxon>
        <taxon>Anophelinae</taxon>
        <taxon>Anopheles</taxon>
    </lineage>
</organism>
<dbReference type="EnsemblMetazoa" id="ACOM023387-RA">
    <property type="protein sequence ID" value="ACOM023387-PA.1"/>
    <property type="gene ID" value="ACOM023387"/>
</dbReference>
<sequence>MKAKILPETPEHYWAPFTAHETPNPRSLPTVGLWSPGDDLHRLEQLSKVPTGRDHHTRAQQFDGYHSYRSSASDRPQCTDYQTISAIFSSSWHWPEPHSHARTGAGRTRAVLGSRSGRGCARAACSGTRAAPDRDGAEPARWQENVTARSGPVSSDSNVQNIRSERARVCLLLDRGVVCRPFVSVCAP</sequence>
<feature type="compositionally biased region" description="Polar residues" evidence="1">
    <location>
        <begin position="144"/>
        <end position="158"/>
    </location>
</feature>
<accession>A0A8W7NZX2</accession>
<feature type="region of interest" description="Disordered" evidence="1">
    <location>
        <begin position="51"/>
        <end position="76"/>
    </location>
</feature>
<protein>
    <submittedName>
        <fullName evidence="2">Uncharacterized protein</fullName>
    </submittedName>
</protein>
<reference evidence="2" key="1">
    <citation type="submission" date="2022-08" db="UniProtKB">
        <authorList>
            <consortium name="EnsemblMetazoa"/>
        </authorList>
    </citation>
    <scope>IDENTIFICATION</scope>
</reference>
<evidence type="ECO:0000256" key="1">
    <source>
        <dbReference type="SAM" id="MobiDB-lite"/>
    </source>
</evidence>
<dbReference type="Proteomes" id="UP000075882">
    <property type="component" value="Unassembled WGS sequence"/>
</dbReference>